<dbReference type="OrthoDB" id="1809861at2"/>
<feature type="chain" id="PRO_5012793489" evidence="1">
    <location>
        <begin position="24"/>
        <end position="71"/>
    </location>
</feature>
<keyword evidence="3" id="KW-1185">Reference proteome</keyword>
<evidence type="ECO:0000313" key="2">
    <source>
        <dbReference type="EMBL" id="SHH11570.1"/>
    </source>
</evidence>
<dbReference type="Proteomes" id="UP000183954">
    <property type="component" value="Unassembled WGS sequence"/>
</dbReference>
<feature type="signal peptide" evidence="1">
    <location>
        <begin position="1"/>
        <end position="23"/>
    </location>
</feature>
<evidence type="ECO:0000256" key="1">
    <source>
        <dbReference type="SAM" id="SignalP"/>
    </source>
</evidence>
<dbReference type="RefSeq" id="WP_073027171.1">
    <property type="nucleotide sequence ID" value="NZ_FQXJ01000003.1"/>
</dbReference>
<evidence type="ECO:0000313" key="3">
    <source>
        <dbReference type="Proteomes" id="UP000183954"/>
    </source>
</evidence>
<name>A0A1M5QCD4_9FIRM</name>
<dbReference type="AlphaFoldDB" id="A0A1M5QCD4"/>
<keyword evidence="1" id="KW-0732">Signal</keyword>
<dbReference type="EMBL" id="FQXJ01000003">
    <property type="protein sequence ID" value="SHH11570.1"/>
    <property type="molecule type" value="Genomic_DNA"/>
</dbReference>
<organism evidence="2 3">
    <name type="scientific">Desulfosporosinus lacus DSM 15449</name>
    <dbReference type="NCBI Taxonomy" id="1121420"/>
    <lineage>
        <taxon>Bacteria</taxon>
        <taxon>Bacillati</taxon>
        <taxon>Bacillota</taxon>
        <taxon>Clostridia</taxon>
        <taxon>Eubacteriales</taxon>
        <taxon>Desulfitobacteriaceae</taxon>
        <taxon>Desulfosporosinus</taxon>
    </lineage>
</organism>
<proteinExistence type="predicted"/>
<gene>
    <name evidence="2" type="ORF">SAMN02746098_00208</name>
</gene>
<sequence>MKKIFTIITTGFMIMAFSNVAFASTAVSQMATTKGGQAVAQCAQKMDQGVSQCAQKPICNELSMNNDLITK</sequence>
<protein>
    <submittedName>
        <fullName evidence="2">Uncharacterized protein</fullName>
    </submittedName>
</protein>
<accession>A0A1M5QCD4</accession>
<reference evidence="3" key="1">
    <citation type="submission" date="2016-11" db="EMBL/GenBank/DDBJ databases">
        <authorList>
            <person name="Varghese N."/>
            <person name="Submissions S."/>
        </authorList>
    </citation>
    <scope>NUCLEOTIDE SEQUENCE [LARGE SCALE GENOMIC DNA]</scope>
    <source>
        <strain evidence="3">DSM 15449</strain>
    </source>
</reference>